<dbReference type="Pfam" id="PF07538">
    <property type="entry name" value="ChW"/>
    <property type="match status" value="3"/>
</dbReference>
<dbReference type="InterPro" id="IPR013688">
    <property type="entry name" value="GBS_Bsp-like"/>
</dbReference>
<dbReference type="InterPro" id="IPR038765">
    <property type="entry name" value="Papain-like_cys_pep_sf"/>
</dbReference>
<organism evidence="2 3">
    <name type="scientific">Acetobacterium fimetarium</name>
    <dbReference type="NCBI Taxonomy" id="52691"/>
    <lineage>
        <taxon>Bacteria</taxon>
        <taxon>Bacillati</taxon>
        <taxon>Bacillota</taxon>
        <taxon>Clostridia</taxon>
        <taxon>Eubacteriales</taxon>
        <taxon>Eubacteriaceae</taxon>
        <taxon>Acetobacterium</taxon>
    </lineage>
</organism>
<comment type="caution">
    <text evidence="2">The sequence shown here is derived from an EMBL/GenBank/DDBJ whole genome shotgun (WGS) entry which is preliminary data.</text>
</comment>
<reference evidence="2 3" key="1">
    <citation type="journal article" date="2020" name="mSystems">
        <title>Defining Genomic and Predicted Metabolic Features of the Acetobacterium Genus.</title>
        <authorList>
            <person name="Ross D.E."/>
            <person name="Marshall C.W."/>
            <person name="Gulliver D."/>
            <person name="May H.D."/>
            <person name="Norman R.S."/>
        </authorList>
    </citation>
    <scope>NUCLEOTIDE SEQUENCE [LARGE SCALE GENOMIC DNA]</scope>
    <source>
        <strain evidence="2 3">DSM 8238</strain>
    </source>
</reference>
<sequence>MKNWFFKSLGLYTVLIMALLIFPASVLADENITAREMLPGDVAAGSIKLNTADQGSIKTSESIEVSSSFTPRLTAPTRDNTYYYENNIYYLNGYGMPNCTAYAWGRAYELLGSEPNLSHYNANQWWGYNQDNGIYTYGDTPKLGAIACWGGSECGHVAVVESISGDQVTISESSWSGSLFENNTYTIGSENATSVGGFQGYIYIGEFVNDSTPPALSNVQIKNIDEEGFTVTCNVADAESGIDSVMFPTWTDINGQDDIIWHQGSVDGNTASCRILYSNHNNERGAYTVHIYAYNRGGLSSIAATATTIDSNTSGKTDDVPDKSIACSYQTQIQDIGWQGVKKAGEISGTFGESKRLEAIKINLDSHGYDIGVQYRTHIENIGWQEPVKSGEMSGTEGQALRLEAIKISLTGADADKFDIYYRVHAENFGWLDWAKNGQESGTAGFGYRLEAIEIQVLPKGSAAPGATTQPYVENVV</sequence>
<dbReference type="SMART" id="SM00728">
    <property type="entry name" value="ChW"/>
    <property type="match status" value="3"/>
</dbReference>
<dbReference type="RefSeq" id="WP_186843221.1">
    <property type="nucleotide sequence ID" value="NZ_WJBC01000025.1"/>
</dbReference>
<dbReference type="Pfam" id="PF05257">
    <property type="entry name" value="CHAP"/>
    <property type="match status" value="1"/>
</dbReference>
<evidence type="ECO:0000313" key="3">
    <source>
        <dbReference type="Proteomes" id="UP000603234"/>
    </source>
</evidence>
<dbReference type="EMBL" id="WJBC01000025">
    <property type="protein sequence ID" value="MBC3805332.1"/>
    <property type="molecule type" value="Genomic_DNA"/>
</dbReference>
<dbReference type="Gene3D" id="3.90.1720.10">
    <property type="entry name" value="endopeptidase domain like (from Nostoc punctiforme)"/>
    <property type="match status" value="1"/>
</dbReference>
<evidence type="ECO:0000313" key="2">
    <source>
        <dbReference type="EMBL" id="MBC3805332.1"/>
    </source>
</evidence>
<dbReference type="InterPro" id="IPR007921">
    <property type="entry name" value="CHAP_dom"/>
</dbReference>
<dbReference type="Gene3D" id="2.60.40.3760">
    <property type="match status" value="1"/>
</dbReference>
<dbReference type="Pfam" id="PF08481">
    <property type="entry name" value="GBS_Bsp-like"/>
    <property type="match status" value="1"/>
</dbReference>
<protein>
    <submittedName>
        <fullName evidence="2">CHAP domain-containing protein</fullName>
    </submittedName>
</protein>
<accession>A0ABR6WXK3</accession>
<dbReference type="PROSITE" id="PS50911">
    <property type="entry name" value="CHAP"/>
    <property type="match status" value="1"/>
</dbReference>
<dbReference type="Proteomes" id="UP000603234">
    <property type="component" value="Unassembled WGS sequence"/>
</dbReference>
<feature type="domain" description="Peptidase C51" evidence="1">
    <location>
        <begin position="74"/>
        <end position="203"/>
    </location>
</feature>
<evidence type="ECO:0000259" key="1">
    <source>
        <dbReference type="PROSITE" id="PS50911"/>
    </source>
</evidence>
<dbReference type="SUPFAM" id="SSF54001">
    <property type="entry name" value="Cysteine proteinases"/>
    <property type="match status" value="1"/>
</dbReference>
<proteinExistence type="predicted"/>
<keyword evidence="3" id="KW-1185">Reference proteome</keyword>
<gene>
    <name evidence="2" type="ORF">GH808_12990</name>
</gene>
<name>A0ABR6WXK3_9FIRM</name>
<dbReference type="InterPro" id="IPR006637">
    <property type="entry name" value="ChW"/>
</dbReference>